<proteinExistence type="predicted"/>
<evidence type="ECO:0000313" key="2">
    <source>
        <dbReference type="Proteomes" id="UP000199634"/>
    </source>
</evidence>
<gene>
    <name evidence="1" type="ORF">SAMN02927937_02727</name>
</gene>
<sequence>MFLLFLSRKQKSKEICIHTAPKNLQSSIPFIVGGLGEYLGKVAFGAGCAEHQLVDKELQKYAQEQENCYYVTAKGLFIILKEIGLIVLFKMVTTCK</sequence>
<dbReference type="Proteomes" id="UP000199634">
    <property type="component" value="Unassembled WGS sequence"/>
</dbReference>
<dbReference type="EMBL" id="FNXE01000059">
    <property type="protein sequence ID" value="SEI01332.1"/>
    <property type="molecule type" value="Genomic_DNA"/>
</dbReference>
<dbReference type="SUPFAM" id="SSF52266">
    <property type="entry name" value="SGNH hydrolase"/>
    <property type="match status" value="1"/>
</dbReference>
<evidence type="ECO:0000313" key="1">
    <source>
        <dbReference type="EMBL" id="SEI01332.1"/>
    </source>
</evidence>
<accession>A0A1H6MI70</accession>
<name>A0A1H6MI70_9FLAO</name>
<protein>
    <submittedName>
        <fullName evidence="1">Uncharacterized protein</fullName>
    </submittedName>
</protein>
<keyword evidence="2" id="KW-1185">Reference proteome</keyword>
<dbReference type="STRING" id="1159016.SAMN02927937_02727"/>
<reference evidence="1 2" key="1">
    <citation type="submission" date="2016-10" db="EMBL/GenBank/DDBJ databases">
        <authorList>
            <person name="de Groot N.N."/>
        </authorList>
    </citation>
    <scope>NUCLEOTIDE SEQUENCE [LARGE SCALE GENOMIC DNA]</scope>
    <source>
        <strain evidence="1 2">CGMCC 1.10825</strain>
    </source>
</reference>
<dbReference type="RefSeq" id="WP_218143526.1">
    <property type="nucleotide sequence ID" value="NZ_FNXE01000059.1"/>
</dbReference>
<dbReference type="AlphaFoldDB" id="A0A1H6MI70"/>
<organism evidence="1 2">
    <name type="scientific">Paenimyroides marinum</name>
    <dbReference type="NCBI Taxonomy" id="1159016"/>
    <lineage>
        <taxon>Bacteria</taxon>
        <taxon>Pseudomonadati</taxon>
        <taxon>Bacteroidota</taxon>
        <taxon>Flavobacteriia</taxon>
        <taxon>Flavobacteriales</taxon>
        <taxon>Flavobacteriaceae</taxon>
        <taxon>Paenimyroides</taxon>
    </lineage>
</organism>